<keyword evidence="3" id="KW-1185">Reference proteome</keyword>
<name>A0ABR0JRZ3_9EURO</name>
<accession>A0ABR0JRZ3</accession>
<evidence type="ECO:0000313" key="3">
    <source>
        <dbReference type="Proteomes" id="UP001345691"/>
    </source>
</evidence>
<comment type="caution">
    <text evidence="2">The sequence shown here is derived from an EMBL/GenBank/DDBJ whole genome shotgun (WGS) entry which is preliminary data.</text>
</comment>
<feature type="region of interest" description="Disordered" evidence="1">
    <location>
        <begin position="1"/>
        <end position="32"/>
    </location>
</feature>
<evidence type="ECO:0000256" key="1">
    <source>
        <dbReference type="SAM" id="MobiDB-lite"/>
    </source>
</evidence>
<reference evidence="2 3" key="1">
    <citation type="submission" date="2023-08" db="EMBL/GenBank/DDBJ databases">
        <title>Black Yeasts Isolated from many extreme environments.</title>
        <authorList>
            <person name="Coleine C."/>
            <person name="Stajich J.E."/>
            <person name="Selbmann L."/>
        </authorList>
    </citation>
    <scope>NUCLEOTIDE SEQUENCE [LARGE SCALE GENOMIC DNA]</scope>
    <source>
        <strain evidence="2 3">CCFEE 6328</strain>
    </source>
</reference>
<organism evidence="2 3">
    <name type="scientific">Exophiala sideris</name>
    <dbReference type="NCBI Taxonomy" id="1016849"/>
    <lineage>
        <taxon>Eukaryota</taxon>
        <taxon>Fungi</taxon>
        <taxon>Dikarya</taxon>
        <taxon>Ascomycota</taxon>
        <taxon>Pezizomycotina</taxon>
        <taxon>Eurotiomycetes</taxon>
        <taxon>Chaetothyriomycetidae</taxon>
        <taxon>Chaetothyriales</taxon>
        <taxon>Herpotrichiellaceae</taxon>
        <taxon>Exophiala</taxon>
    </lineage>
</organism>
<feature type="region of interest" description="Disordered" evidence="1">
    <location>
        <begin position="171"/>
        <end position="198"/>
    </location>
</feature>
<sequence length="515" mass="58185">MESASVSLPTAAAEANTTPPPSPKPSIPDLSSLDANQLRKVPEYEARAIESSGEVYSDIFRRLQIRPDKYEDFYNGILRFERNKHVAEVKRGTSASLTSVSRILLRAFGYIVWALNSEWLIDNSVLSEGEVRLTYSRKLGPDHPDNDRFYPILDDLWLRMRNVLFVQKPAPYPGRRRGRPAVGRPSAPPPPPSVDTEEDIYHSASTSHAAFERARATASRKLSALWETMPETDATDRQYTYEECDEAILDLIVRLHEVRSRSDPRVFTSLWEERIMRINELEDILPSDNNTQTQPATPDTLARNQMYISNEPFHTHGRPILSTPSSIPPTMPSVMSIWINTSCLPTISLSASGLPNVIQTAAPPQQAYHWVDAPVQNTDMTRFIQGVNWRIEPNASDIVGFVLSYGWNDITRFISTGRFETHEQTTGKQNGDGDAEHGSQKEGKDVDVDMDMESVVMPVEKMARHKGPDIDFPTHQWQVIGVGWRDFQNNLQDAARKGVKVWRMKVCVVEMPAME</sequence>
<feature type="region of interest" description="Disordered" evidence="1">
    <location>
        <begin position="421"/>
        <end position="446"/>
    </location>
</feature>
<protein>
    <submittedName>
        <fullName evidence="2">Uncharacterized protein</fullName>
    </submittedName>
</protein>
<gene>
    <name evidence="2" type="ORF">LTR69_000847</name>
</gene>
<proteinExistence type="predicted"/>
<dbReference type="EMBL" id="JAVRRF010000001">
    <property type="protein sequence ID" value="KAK5068726.1"/>
    <property type="molecule type" value="Genomic_DNA"/>
</dbReference>
<evidence type="ECO:0000313" key="2">
    <source>
        <dbReference type="EMBL" id="KAK5068726.1"/>
    </source>
</evidence>
<dbReference type="Proteomes" id="UP001345691">
    <property type="component" value="Unassembled WGS sequence"/>
</dbReference>
<feature type="compositionally biased region" description="Basic and acidic residues" evidence="1">
    <location>
        <begin position="434"/>
        <end position="446"/>
    </location>
</feature>